<organism evidence="2 3">
    <name type="scientific">Sphaerisporangium siamense</name>
    <dbReference type="NCBI Taxonomy" id="795645"/>
    <lineage>
        <taxon>Bacteria</taxon>
        <taxon>Bacillati</taxon>
        <taxon>Actinomycetota</taxon>
        <taxon>Actinomycetes</taxon>
        <taxon>Streptosporangiales</taxon>
        <taxon>Streptosporangiaceae</taxon>
        <taxon>Sphaerisporangium</taxon>
    </lineage>
</organism>
<sequence length="341" mass="35204">MTSTSTTAWQKLAGLVSALLGMARVGGVRLVGGRLGRALLGGVVVASVAVPLTGAARAAGVRAPVPAAVPPLRAASPTALAERYAVSRGSIRAAERMAAGDGNRWRASMLRGMADPARAFLSFDGRDGGRAVEVFGDLSRAERIAVIVPGADTNLDKYGLLRGGSLRLQARLGDRSAVIAWLGYRTPSTVSLPAVTTGRADEAAPGLRSFVRELTAIKPDARISLLCHSYGSVVCARAADGLDVADIVLYASAGVGVDDVAALRTRATVWAGRSLGDWIGGVPHTRLPLPFVTVGFGADPVSPEFGARVFAAGNDGHSDYLRPGVALENIARIVSGRLPPE</sequence>
<evidence type="ECO:0000259" key="1">
    <source>
        <dbReference type="Pfam" id="PF06259"/>
    </source>
</evidence>
<protein>
    <recommendedName>
        <fullName evidence="1">DUF1023 domain-containing protein</fullName>
    </recommendedName>
</protein>
<dbReference type="RefSeq" id="WP_239123206.1">
    <property type="nucleotide sequence ID" value="NZ_BOOV01000020.1"/>
</dbReference>
<reference evidence="2 3" key="1">
    <citation type="submission" date="2020-08" db="EMBL/GenBank/DDBJ databases">
        <title>Sequencing the genomes of 1000 actinobacteria strains.</title>
        <authorList>
            <person name="Klenk H.-P."/>
        </authorList>
    </citation>
    <scope>NUCLEOTIDE SEQUENCE [LARGE SCALE GENOMIC DNA]</scope>
    <source>
        <strain evidence="2 3">DSM 45784</strain>
    </source>
</reference>
<comment type="caution">
    <text evidence="2">The sequence shown here is derived from an EMBL/GenBank/DDBJ whole genome shotgun (WGS) entry which is preliminary data.</text>
</comment>
<evidence type="ECO:0000313" key="3">
    <source>
        <dbReference type="Proteomes" id="UP000542210"/>
    </source>
</evidence>
<dbReference type="Pfam" id="PF06259">
    <property type="entry name" value="Abhydrolase_8"/>
    <property type="match status" value="1"/>
</dbReference>
<accession>A0A7W7GDT3</accession>
<dbReference type="InterPro" id="IPR029058">
    <property type="entry name" value="AB_hydrolase_fold"/>
</dbReference>
<gene>
    <name evidence="2" type="ORF">BJ982_006869</name>
</gene>
<keyword evidence="3" id="KW-1185">Reference proteome</keyword>
<dbReference type="Proteomes" id="UP000542210">
    <property type="component" value="Unassembled WGS sequence"/>
</dbReference>
<dbReference type="EMBL" id="JACHND010000001">
    <property type="protein sequence ID" value="MBB4705325.1"/>
    <property type="molecule type" value="Genomic_DNA"/>
</dbReference>
<dbReference type="Gene3D" id="3.40.50.1820">
    <property type="entry name" value="alpha/beta hydrolase"/>
    <property type="match status" value="1"/>
</dbReference>
<proteinExistence type="predicted"/>
<name>A0A7W7GDT3_9ACTN</name>
<feature type="domain" description="DUF1023" evidence="1">
    <location>
        <begin position="124"/>
        <end position="284"/>
    </location>
</feature>
<evidence type="ECO:0000313" key="2">
    <source>
        <dbReference type="EMBL" id="MBB4705325.1"/>
    </source>
</evidence>
<dbReference type="SUPFAM" id="SSF53474">
    <property type="entry name" value="alpha/beta-Hydrolases"/>
    <property type="match status" value="1"/>
</dbReference>
<dbReference type="InterPro" id="IPR010427">
    <property type="entry name" value="DUF1023"/>
</dbReference>
<dbReference type="AlphaFoldDB" id="A0A7W7GDT3"/>